<name>A0A6P8B9M7_PYRGI</name>
<reference evidence="3" key="2">
    <citation type="submission" date="2019-10" db="EMBL/GenBank/DDBJ databases">
        <authorList>
            <consortium name="NCBI Genome Project"/>
        </authorList>
    </citation>
    <scope>NUCLEOTIDE SEQUENCE</scope>
    <source>
        <strain evidence="3">NI907</strain>
    </source>
</reference>
<organism evidence="2 3">
    <name type="scientific">Pyricularia grisea</name>
    <name type="common">Crabgrass-specific blast fungus</name>
    <name type="synonym">Magnaporthe grisea</name>
    <dbReference type="NCBI Taxonomy" id="148305"/>
    <lineage>
        <taxon>Eukaryota</taxon>
        <taxon>Fungi</taxon>
        <taxon>Dikarya</taxon>
        <taxon>Ascomycota</taxon>
        <taxon>Pezizomycotina</taxon>
        <taxon>Sordariomycetes</taxon>
        <taxon>Sordariomycetidae</taxon>
        <taxon>Magnaporthales</taxon>
        <taxon>Pyriculariaceae</taxon>
        <taxon>Pyricularia</taxon>
    </lineage>
</organism>
<reference evidence="3" key="3">
    <citation type="submission" date="2025-08" db="UniProtKB">
        <authorList>
            <consortium name="RefSeq"/>
        </authorList>
    </citation>
    <scope>IDENTIFICATION</scope>
    <source>
        <strain evidence="3">NI907</strain>
    </source>
</reference>
<dbReference type="GeneID" id="41959787"/>
<dbReference type="AlphaFoldDB" id="A0A6P8B9M7"/>
<protein>
    <submittedName>
        <fullName evidence="3">Uncharacterized protein</fullName>
    </submittedName>
</protein>
<proteinExistence type="predicted"/>
<sequence>SKRDLADVSTVTLLSLRWLAPLLRDGQKRNALAASGRNLTQNINCSSCHARHVPEALSSLCNAASMWLFTNLRWPSSASPDPALPRDQFAPTTLQLL</sequence>
<accession>A0A6P8B9M7</accession>
<gene>
    <name evidence="3" type="ORF">PgNI_04837</name>
</gene>
<dbReference type="Proteomes" id="UP000515153">
    <property type="component" value="Unplaced"/>
</dbReference>
<feature type="region of interest" description="Disordered" evidence="1">
    <location>
        <begin position="78"/>
        <end position="97"/>
    </location>
</feature>
<dbReference type="RefSeq" id="XP_030983905.1">
    <property type="nucleotide sequence ID" value="XM_031124878.1"/>
</dbReference>
<evidence type="ECO:0000313" key="2">
    <source>
        <dbReference type="Proteomes" id="UP000515153"/>
    </source>
</evidence>
<evidence type="ECO:0000313" key="3">
    <source>
        <dbReference type="RefSeq" id="XP_030983905.1"/>
    </source>
</evidence>
<reference evidence="3" key="1">
    <citation type="journal article" date="2019" name="Mol. Biol. Evol.">
        <title>Blast fungal genomes show frequent chromosomal changes, gene gains and losses, and effector gene turnover.</title>
        <authorList>
            <person name="Gomez Luciano L.B."/>
            <person name="Jason Tsai I."/>
            <person name="Chuma I."/>
            <person name="Tosa Y."/>
            <person name="Chen Y.H."/>
            <person name="Li J.Y."/>
            <person name="Li M.Y."/>
            <person name="Jade Lu M.Y."/>
            <person name="Nakayashiki H."/>
            <person name="Li W.H."/>
        </authorList>
    </citation>
    <scope>NUCLEOTIDE SEQUENCE</scope>
    <source>
        <strain evidence="3">NI907</strain>
    </source>
</reference>
<dbReference type="KEGG" id="pgri:PgNI_04837"/>
<feature type="non-terminal residue" evidence="3">
    <location>
        <position position="1"/>
    </location>
</feature>
<keyword evidence="2" id="KW-1185">Reference proteome</keyword>
<evidence type="ECO:0000256" key="1">
    <source>
        <dbReference type="SAM" id="MobiDB-lite"/>
    </source>
</evidence>